<evidence type="ECO:0000313" key="3">
    <source>
        <dbReference type="Proteomes" id="UP000261580"/>
    </source>
</evidence>
<dbReference type="Proteomes" id="UP000261580">
    <property type="component" value="Unassembled WGS sequence"/>
</dbReference>
<sequence>PARPPPPHRVFQSPPEAPHPSPSTQKSTAVGGCSGDHEVQKALWGMISGAGYYDHPCFLCWTSGCSHRSVLYAQRGG</sequence>
<dbReference type="AlphaFoldDB" id="A0A3Q4G437"/>
<dbReference type="Bgee" id="ENSNBRG00000002343">
    <property type="expression patterns" value="Expressed in brain and 2 other cell types or tissues"/>
</dbReference>
<proteinExistence type="predicted"/>
<reference evidence="2" key="1">
    <citation type="submission" date="2025-08" db="UniProtKB">
        <authorList>
            <consortium name="Ensembl"/>
        </authorList>
    </citation>
    <scope>IDENTIFICATION</scope>
</reference>
<dbReference type="Ensembl" id="ENSNBRT00000003013.1">
    <property type="protein sequence ID" value="ENSNBRP00000002906.1"/>
    <property type="gene ID" value="ENSNBRG00000002343.1"/>
</dbReference>
<accession>A0A3Q4G437</accession>
<name>A0A3Q4G437_NEOBR</name>
<organism evidence="2 3">
    <name type="scientific">Neolamprologus brichardi</name>
    <name type="common">Fairy cichlid</name>
    <name type="synonym">Lamprologus brichardi</name>
    <dbReference type="NCBI Taxonomy" id="32507"/>
    <lineage>
        <taxon>Eukaryota</taxon>
        <taxon>Metazoa</taxon>
        <taxon>Chordata</taxon>
        <taxon>Craniata</taxon>
        <taxon>Vertebrata</taxon>
        <taxon>Euteleostomi</taxon>
        <taxon>Actinopterygii</taxon>
        <taxon>Neopterygii</taxon>
        <taxon>Teleostei</taxon>
        <taxon>Neoteleostei</taxon>
        <taxon>Acanthomorphata</taxon>
        <taxon>Ovalentaria</taxon>
        <taxon>Cichlomorphae</taxon>
        <taxon>Cichliformes</taxon>
        <taxon>Cichlidae</taxon>
        <taxon>African cichlids</taxon>
        <taxon>Pseudocrenilabrinae</taxon>
        <taxon>Lamprologini</taxon>
        <taxon>Neolamprologus</taxon>
    </lineage>
</organism>
<evidence type="ECO:0000313" key="2">
    <source>
        <dbReference type="Ensembl" id="ENSNBRP00000002906.1"/>
    </source>
</evidence>
<reference evidence="2" key="2">
    <citation type="submission" date="2025-09" db="UniProtKB">
        <authorList>
            <consortium name="Ensembl"/>
        </authorList>
    </citation>
    <scope>IDENTIFICATION</scope>
</reference>
<feature type="region of interest" description="Disordered" evidence="1">
    <location>
        <begin position="1"/>
        <end position="34"/>
    </location>
</feature>
<evidence type="ECO:0000256" key="1">
    <source>
        <dbReference type="SAM" id="MobiDB-lite"/>
    </source>
</evidence>
<keyword evidence="3" id="KW-1185">Reference proteome</keyword>
<protein>
    <submittedName>
        <fullName evidence="2">Uncharacterized protein</fullName>
    </submittedName>
</protein>